<protein>
    <submittedName>
        <fullName evidence="2">Uncharacterized protein</fullName>
    </submittedName>
</protein>
<gene>
    <name evidence="2" type="ORF">B0I32_104430</name>
</gene>
<dbReference type="EMBL" id="PVNG01000004">
    <property type="protein sequence ID" value="PRX67673.1"/>
    <property type="molecule type" value="Genomic_DNA"/>
</dbReference>
<feature type="transmembrane region" description="Helical" evidence="1">
    <location>
        <begin position="28"/>
        <end position="49"/>
    </location>
</feature>
<dbReference type="Proteomes" id="UP000238312">
    <property type="component" value="Unassembled WGS sequence"/>
</dbReference>
<keyword evidence="1" id="KW-0812">Transmembrane</keyword>
<feature type="transmembrane region" description="Helical" evidence="1">
    <location>
        <begin position="132"/>
        <end position="157"/>
    </location>
</feature>
<organism evidence="2 3">
    <name type="scientific">Nonomuraea fuscirosea</name>
    <dbReference type="NCBI Taxonomy" id="1291556"/>
    <lineage>
        <taxon>Bacteria</taxon>
        <taxon>Bacillati</taxon>
        <taxon>Actinomycetota</taxon>
        <taxon>Actinomycetes</taxon>
        <taxon>Streptosporangiales</taxon>
        <taxon>Streptosporangiaceae</taxon>
        <taxon>Nonomuraea</taxon>
    </lineage>
</organism>
<comment type="caution">
    <text evidence="2">The sequence shown here is derived from an EMBL/GenBank/DDBJ whole genome shotgun (WGS) entry which is preliminary data.</text>
</comment>
<sequence>MAGPAVAARLAIMRVRAAIGAPTLPRRAAGYAAAGAMSLYLLVKVVWIALEVRHGTADWVLLNAVTVVMALAGIGLGLALAQPWGMRLPAWLVVPVVWISGGFLVSMLPYLVVSSLLAPGTPEPAGEPGLPAWETVFIGAGFLGMALALVVGLPLYLRDRWPWAFADRATDRATDRASGRASDGAADRAAVGAGAGARTRWIMVPPAALAVLWTYWAAGGTAGLDPSAPRTEGADARLLLADSALCAVCGVWSLRALNGRGGARTPSWLPMALGFVASGSLFAWGAWKLLWLLPPGVYQPAEYRWLALAEHVVAVGAGLAMLVTLVRSTRPASARS</sequence>
<name>A0A2T0N5L5_9ACTN</name>
<dbReference type="AlphaFoldDB" id="A0A2T0N5L5"/>
<evidence type="ECO:0000256" key="1">
    <source>
        <dbReference type="SAM" id="Phobius"/>
    </source>
</evidence>
<feature type="transmembrane region" description="Helical" evidence="1">
    <location>
        <begin position="61"/>
        <end position="81"/>
    </location>
</feature>
<keyword evidence="1" id="KW-1133">Transmembrane helix</keyword>
<proteinExistence type="predicted"/>
<feature type="transmembrane region" description="Helical" evidence="1">
    <location>
        <begin position="305"/>
        <end position="326"/>
    </location>
</feature>
<evidence type="ECO:0000313" key="3">
    <source>
        <dbReference type="Proteomes" id="UP000238312"/>
    </source>
</evidence>
<feature type="transmembrane region" description="Helical" evidence="1">
    <location>
        <begin position="269"/>
        <end position="293"/>
    </location>
</feature>
<keyword evidence="3" id="KW-1185">Reference proteome</keyword>
<keyword evidence="1" id="KW-0472">Membrane</keyword>
<reference evidence="2 3" key="1">
    <citation type="submission" date="2018-03" db="EMBL/GenBank/DDBJ databases">
        <title>Genomic Encyclopedia of Type Strains, Phase III (KMG-III): the genomes of soil and plant-associated and newly described type strains.</title>
        <authorList>
            <person name="Whitman W."/>
        </authorList>
    </citation>
    <scope>NUCLEOTIDE SEQUENCE [LARGE SCALE GENOMIC DNA]</scope>
    <source>
        <strain evidence="2 3">CGMCC 4.7104</strain>
    </source>
</reference>
<evidence type="ECO:0000313" key="2">
    <source>
        <dbReference type="EMBL" id="PRX67673.1"/>
    </source>
</evidence>
<feature type="transmembrane region" description="Helical" evidence="1">
    <location>
        <begin position="88"/>
        <end position="112"/>
    </location>
</feature>
<accession>A0A2T0N5L5</accession>